<accession>K0Z484</accession>
<dbReference type="Proteomes" id="UP000003994">
    <property type="component" value="Unassembled WGS sequence"/>
</dbReference>
<dbReference type="HOGENOM" id="CLU_854263_0_0_11"/>
<proteinExistence type="predicted"/>
<feature type="transmembrane region" description="Helical" evidence="1">
    <location>
        <begin position="87"/>
        <end position="107"/>
    </location>
</feature>
<dbReference type="AlphaFoldDB" id="K0Z484"/>
<comment type="caution">
    <text evidence="2">The sequence shown here is derived from an EMBL/GenBank/DDBJ whole genome shotgun (WGS) entry which is preliminary data.</text>
</comment>
<evidence type="ECO:0000313" key="3">
    <source>
        <dbReference type="Proteomes" id="UP000003994"/>
    </source>
</evidence>
<sequence length="324" mass="33409">MATLSITTGMRLSAVIVLLFSILTVVVWALPATSLTFASLIALIGVVLAFTWGALTGLDLPPLTIIALAFSAAVLPMVVALMGDLKYGVPVIGASVVAIVASVIFTAPTPTNHSFITGENCAETIAQRQRERALQEALIAGESVDEADVMVLRRVKTRPNERPTSLTLASAIGALILIAASAVWITLNSLEQWSMMIPVAAVLIALIVWGDQIGHTYRSQSIGALSVGAISGAIIGVVAYIAGRASQMTPIILPGLASVIGPIPAAALFGLLEGVAVGVTIVVLDGLLGDHTTRRPPTGALGRACAKFLVAAIPIYALIRIGGI</sequence>
<keyword evidence="3" id="KW-1185">Reference proteome</keyword>
<evidence type="ECO:0000313" key="2">
    <source>
        <dbReference type="EMBL" id="EJZ86949.1"/>
    </source>
</evidence>
<dbReference type="PATRIC" id="fig|883077.3.peg.534"/>
<dbReference type="EMBL" id="AGWQ01000004">
    <property type="protein sequence ID" value="EJZ86949.1"/>
    <property type="molecule type" value="Genomic_DNA"/>
</dbReference>
<keyword evidence="1" id="KW-0472">Membrane</keyword>
<keyword evidence="1" id="KW-1133">Transmembrane helix</keyword>
<feature type="transmembrane region" description="Helical" evidence="1">
    <location>
        <begin position="300"/>
        <end position="319"/>
    </location>
</feature>
<dbReference type="STRING" id="883077.HMPREF9241_00538"/>
<feature type="transmembrane region" description="Helical" evidence="1">
    <location>
        <begin position="263"/>
        <end position="288"/>
    </location>
</feature>
<feature type="transmembrane region" description="Helical" evidence="1">
    <location>
        <begin position="166"/>
        <end position="187"/>
    </location>
</feature>
<feature type="transmembrane region" description="Helical" evidence="1">
    <location>
        <begin position="12"/>
        <end position="30"/>
    </location>
</feature>
<protein>
    <submittedName>
        <fullName evidence="2">Uncharacterized protein</fullName>
    </submittedName>
</protein>
<evidence type="ECO:0000256" key="1">
    <source>
        <dbReference type="SAM" id="Phobius"/>
    </source>
</evidence>
<reference evidence="2 3" key="1">
    <citation type="submission" date="2012-07" db="EMBL/GenBank/DDBJ databases">
        <title>The Genome Sequence of Actinomyces turicensis ACS-279-V-COL4.</title>
        <authorList>
            <consortium name="The Broad Institute Genome Sequencing Platform"/>
            <person name="Earl A."/>
            <person name="Ward D."/>
            <person name="Feldgarden M."/>
            <person name="Gevers D."/>
            <person name="Saerens B."/>
            <person name="Vaneechoutte M."/>
            <person name="Walker B."/>
            <person name="Young S.K."/>
            <person name="Zeng Q."/>
            <person name="Gargeya S."/>
            <person name="Fitzgerald M."/>
            <person name="Haas B."/>
            <person name="Abouelleil A."/>
            <person name="Alvarado L."/>
            <person name="Arachchi H.M."/>
            <person name="Berlin A."/>
            <person name="Chapman S.B."/>
            <person name="Goldberg J."/>
            <person name="Griggs A."/>
            <person name="Gujja S."/>
            <person name="Hansen M."/>
            <person name="Howarth C."/>
            <person name="Imamovic A."/>
            <person name="Larimer J."/>
            <person name="McCowen C."/>
            <person name="Montmayeur A."/>
            <person name="Murphy C."/>
            <person name="Neiman D."/>
            <person name="Pearson M."/>
            <person name="Priest M."/>
            <person name="Roberts A."/>
            <person name="Saif S."/>
            <person name="Shea T."/>
            <person name="Sisk P."/>
            <person name="Sykes S."/>
            <person name="Wortman J."/>
            <person name="Nusbaum C."/>
            <person name="Birren B."/>
        </authorList>
    </citation>
    <scope>NUCLEOTIDE SEQUENCE [LARGE SCALE GENOMIC DNA]</scope>
    <source>
        <strain evidence="2 3">ACS-279-V-Col4</strain>
    </source>
</reference>
<feature type="transmembrane region" description="Helical" evidence="1">
    <location>
        <begin position="222"/>
        <end position="243"/>
    </location>
</feature>
<dbReference type="RefSeq" id="WP_006680744.1">
    <property type="nucleotide sequence ID" value="NZ_JH815208.1"/>
</dbReference>
<feature type="transmembrane region" description="Helical" evidence="1">
    <location>
        <begin position="36"/>
        <end position="55"/>
    </location>
</feature>
<feature type="transmembrane region" description="Helical" evidence="1">
    <location>
        <begin position="62"/>
        <end position="81"/>
    </location>
</feature>
<keyword evidence="1" id="KW-0812">Transmembrane</keyword>
<name>K0Z484_9ACTO</name>
<dbReference type="eggNOG" id="ENOG5031GUD">
    <property type="taxonomic scope" value="Bacteria"/>
</dbReference>
<organism evidence="2 3">
    <name type="scientific">Schaalia turicensis ACS-279-V-Col4</name>
    <dbReference type="NCBI Taxonomy" id="883077"/>
    <lineage>
        <taxon>Bacteria</taxon>
        <taxon>Bacillati</taxon>
        <taxon>Actinomycetota</taxon>
        <taxon>Actinomycetes</taxon>
        <taxon>Actinomycetales</taxon>
        <taxon>Actinomycetaceae</taxon>
        <taxon>Schaalia</taxon>
    </lineage>
</organism>
<gene>
    <name evidence="2" type="ORF">HMPREF9241_00538</name>
</gene>
<feature type="transmembrane region" description="Helical" evidence="1">
    <location>
        <begin position="193"/>
        <end position="210"/>
    </location>
</feature>